<evidence type="ECO:0000256" key="5">
    <source>
        <dbReference type="ARBA" id="ARBA00022840"/>
    </source>
</evidence>
<gene>
    <name evidence="11" type="primary">tyrS</name>
    <name evidence="14" type="ORF">SAMN06265355_121125</name>
</gene>
<dbReference type="NCBIfam" id="TIGR00234">
    <property type="entry name" value="tyrS"/>
    <property type="match status" value="1"/>
</dbReference>
<dbReference type="PANTHER" id="PTHR11766">
    <property type="entry name" value="TYROSYL-TRNA SYNTHETASE"/>
    <property type="match status" value="1"/>
</dbReference>
<evidence type="ECO:0000313" key="14">
    <source>
        <dbReference type="EMBL" id="SNS60043.1"/>
    </source>
</evidence>
<reference evidence="15" key="1">
    <citation type="submission" date="2017-06" db="EMBL/GenBank/DDBJ databases">
        <authorList>
            <person name="Varghese N."/>
            <person name="Submissions S."/>
        </authorList>
    </citation>
    <scope>NUCLEOTIDE SEQUENCE [LARGE SCALE GENOMIC DNA]</scope>
    <source>
        <strain evidence="15">DSM 44485</strain>
    </source>
</reference>
<dbReference type="InterPro" id="IPR036986">
    <property type="entry name" value="S4_RNA-bd_sf"/>
</dbReference>
<comment type="function">
    <text evidence="11">Catalyzes the attachment of tyrosine to tRNA(Tyr) in a two-step reaction: tyrosine is first activated by ATP to form Tyr-AMP and then transferred to the acceptor end of tRNA(Tyr).</text>
</comment>
<evidence type="ECO:0000256" key="11">
    <source>
        <dbReference type="HAMAP-Rule" id="MF_02006"/>
    </source>
</evidence>
<dbReference type="Gene3D" id="3.40.50.620">
    <property type="entry name" value="HUPs"/>
    <property type="match status" value="1"/>
</dbReference>
<dbReference type="SUPFAM" id="SSF52374">
    <property type="entry name" value="Nucleotidylyl transferase"/>
    <property type="match status" value="1"/>
</dbReference>
<dbReference type="InterPro" id="IPR002307">
    <property type="entry name" value="Tyr-tRNA-ligase"/>
</dbReference>
<dbReference type="Gene3D" id="1.10.240.10">
    <property type="entry name" value="Tyrosyl-Transfer RNA Synthetase"/>
    <property type="match status" value="1"/>
</dbReference>
<evidence type="ECO:0000256" key="10">
    <source>
        <dbReference type="ARBA" id="ARBA00060965"/>
    </source>
</evidence>
<feature type="short sequence motif" description="'HIGH' region" evidence="11">
    <location>
        <begin position="53"/>
        <end position="62"/>
    </location>
</feature>
<dbReference type="CDD" id="cd00805">
    <property type="entry name" value="TyrRS_core"/>
    <property type="match status" value="1"/>
</dbReference>
<name>A0A239FV27_9ACTN</name>
<feature type="short sequence motif" description="'KMSKS' region" evidence="11">
    <location>
        <begin position="244"/>
        <end position="248"/>
    </location>
</feature>
<keyword evidence="3 11" id="KW-0436">Ligase</keyword>
<keyword evidence="2 11" id="KW-0963">Cytoplasm</keyword>
<dbReference type="AlphaFoldDB" id="A0A239FV27"/>
<organism evidence="14 15">
    <name type="scientific">Actinomadura mexicana</name>
    <dbReference type="NCBI Taxonomy" id="134959"/>
    <lineage>
        <taxon>Bacteria</taxon>
        <taxon>Bacillati</taxon>
        <taxon>Actinomycetota</taxon>
        <taxon>Actinomycetes</taxon>
        <taxon>Streptosporangiales</taxon>
        <taxon>Thermomonosporaceae</taxon>
        <taxon>Actinomadura</taxon>
    </lineage>
</organism>
<evidence type="ECO:0000256" key="8">
    <source>
        <dbReference type="ARBA" id="ARBA00023146"/>
    </source>
</evidence>
<dbReference type="Proteomes" id="UP000198420">
    <property type="component" value="Unassembled WGS sequence"/>
</dbReference>
<dbReference type="EMBL" id="FZNP01000021">
    <property type="protein sequence ID" value="SNS60043.1"/>
    <property type="molecule type" value="Genomic_DNA"/>
</dbReference>
<dbReference type="FunFam" id="3.10.290.10:FF:000014">
    <property type="entry name" value="Tyrosine--tRNA ligase"/>
    <property type="match status" value="1"/>
</dbReference>
<dbReference type="InterPro" id="IPR002305">
    <property type="entry name" value="aa-tRNA-synth_Ic"/>
</dbReference>
<dbReference type="InterPro" id="IPR001412">
    <property type="entry name" value="aa-tRNA-synth_I_CS"/>
</dbReference>
<dbReference type="GO" id="GO:0005524">
    <property type="term" value="F:ATP binding"/>
    <property type="evidence" value="ECO:0007669"/>
    <property type="project" value="UniProtKB-UniRule"/>
</dbReference>
<dbReference type="PANTHER" id="PTHR11766:SF0">
    <property type="entry name" value="TYROSINE--TRNA LIGASE, MITOCHONDRIAL"/>
    <property type="match status" value="1"/>
</dbReference>
<dbReference type="InterPro" id="IPR014729">
    <property type="entry name" value="Rossmann-like_a/b/a_fold"/>
</dbReference>
<feature type="binding site" evidence="11">
    <location>
        <position position="48"/>
    </location>
    <ligand>
        <name>L-tyrosine</name>
        <dbReference type="ChEBI" id="CHEBI:58315"/>
    </ligand>
</feature>
<dbReference type="Pfam" id="PF22421">
    <property type="entry name" value="SYY_C-terminal"/>
    <property type="match status" value="1"/>
</dbReference>
<comment type="subunit">
    <text evidence="11">Homodimer.</text>
</comment>
<evidence type="ECO:0000259" key="13">
    <source>
        <dbReference type="Pfam" id="PF22421"/>
    </source>
</evidence>
<evidence type="ECO:0000256" key="1">
    <source>
        <dbReference type="ARBA" id="ARBA00004496"/>
    </source>
</evidence>
<dbReference type="GO" id="GO:0003723">
    <property type="term" value="F:RNA binding"/>
    <property type="evidence" value="ECO:0007669"/>
    <property type="project" value="UniProtKB-KW"/>
</dbReference>
<dbReference type="InterPro" id="IPR024107">
    <property type="entry name" value="Tyr-tRNA-ligase_bac_1"/>
</dbReference>
<dbReference type="FunFam" id="3.40.50.620:FF:000008">
    <property type="entry name" value="Tyrosine--tRNA ligase"/>
    <property type="match status" value="1"/>
</dbReference>
<evidence type="ECO:0000256" key="9">
    <source>
        <dbReference type="ARBA" id="ARBA00048248"/>
    </source>
</evidence>
<evidence type="ECO:0000256" key="6">
    <source>
        <dbReference type="ARBA" id="ARBA00022884"/>
    </source>
</evidence>
<feature type="binding site" evidence="11">
    <location>
        <position position="247"/>
    </location>
    <ligand>
        <name>ATP</name>
        <dbReference type="ChEBI" id="CHEBI:30616"/>
    </ligand>
</feature>
<feature type="binding site" evidence="11">
    <location>
        <position position="184"/>
    </location>
    <ligand>
        <name>L-tyrosine</name>
        <dbReference type="ChEBI" id="CHEBI:58315"/>
    </ligand>
</feature>
<protein>
    <recommendedName>
        <fullName evidence="11">Tyrosine--tRNA ligase</fullName>
        <ecNumber evidence="11">6.1.1.1</ecNumber>
    </recommendedName>
    <alternativeName>
        <fullName evidence="11">Tyrosyl-tRNA synthetase</fullName>
        <shortName evidence="11">TyrRS</shortName>
    </alternativeName>
</protein>
<dbReference type="InterPro" id="IPR054608">
    <property type="entry name" value="SYY-like_C"/>
</dbReference>
<keyword evidence="15" id="KW-1185">Reference proteome</keyword>
<dbReference type="GO" id="GO:0042803">
    <property type="term" value="F:protein homodimerization activity"/>
    <property type="evidence" value="ECO:0007669"/>
    <property type="project" value="UniProtKB-ARBA"/>
</dbReference>
<feature type="binding site" evidence="11">
    <location>
        <position position="188"/>
    </location>
    <ligand>
        <name>L-tyrosine</name>
        <dbReference type="ChEBI" id="CHEBI:58315"/>
    </ligand>
</feature>
<evidence type="ECO:0000256" key="12">
    <source>
        <dbReference type="PROSITE-ProRule" id="PRU00182"/>
    </source>
</evidence>
<evidence type="ECO:0000256" key="4">
    <source>
        <dbReference type="ARBA" id="ARBA00022741"/>
    </source>
</evidence>
<dbReference type="GO" id="GO:0005829">
    <property type="term" value="C:cytosol"/>
    <property type="evidence" value="ECO:0007669"/>
    <property type="project" value="TreeGrafter"/>
</dbReference>
<dbReference type="GO" id="GO:0004831">
    <property type="term" value="F:tyrosine-tRNA ligase activity"/>
    <property type="evidence" value="ECO:0007669"/>
    <property type="project" value="UniProtKB-UniRule"/>
</dbReference>
<evidence type="ECO:0000256" key="3">
    <source>
        <dbReference type="ARBA" id="ARBA00022598"/>
    </source>
</evidence>
<keyword evidence="5 11" id="KW-0067">ATP-binding</keyword>
<keyword evidence="6 12" id="KW-0694">RNA-binding</keyword>
<dbReference type="PRINTS" id="PR01040">
    <property type="entry name" value="TRNASYNTHTYR"/>
</dbReference>
<dbReference type="PROSITE" id="PS50889">
    <property type="entry name" value="S4"/>
    <property type="match status" value="1"/>
</dbReference>
<dbReference type="InterPro" id="IPR024088">
    <property type="entry name" value="Tyr-tRNA-ligase_bac-type"/>
</dbReference>
<comment type="subcellular location">
    <subcellularLocation>
        <location evidence="1 11">Cytoplasm</location>
    </subcellularLocation>
</comment>
<sequence>MGYTESKPETRETVTDILDDLAWRGLIAQSTDLDELRALLAAGPVTLYCGFDPTAPSLHLGNLIQILTLRRFQKAGHRPIGLVGGATGLIGDPSGKSAERVLNSEETVAGWVERVRGQVSAFLDFDGGPSAATMVSNLDWTGPMSAIEFLRDIGKHFPVNRMLARETVKARLDSTGMSYTEFSYVLLQSMDFLELYRRHGCLLQTGGSDQWGNLTAGVDLIRRVEGGSAHALTTPLLTKADGSKFGKTAGGETYWLDPELTSPYAFYQFWINADDRDVEKFLKFFSFRPREEIEDLAKQGADRPAARAPQRALAEEMTTLVHGADETARVIAASRALFGQGALEELDERTLHAALSEVPRAEVPAGELPPVVDLLAASGLCKSKSEARRAIAQGGAYLNNAKVESEEAVPAPADLLHGRFLVLRRGKRNVGGVEVTAS</sequence>
<evidence type="ECO:0000256" key="7">
    <source>
        <dbReference type="ARBA" id="ARBA00022917"/>
    </source>
</evidence>
<dbReference type="SUPFAM" id="SSF55174">
    <property type="entry name" value="Alpha-L RNA-binding motif"/>
    <property type="match status" value="1"/>
</dbReference>
<dbReference type="Pfam" id="PF00579">
    <property type="entry name" value="tRNA-synt_1b"/>
    <property type="match status" value="1"/>
</dbReference>
<dbReference type="FunFam" id="1.10.240.10:FF:000001">
    <property type="entry name" value="Tyrosine--tRNA ligase"/>
    <property type="match status" value="1"/>
</dbReference>
<proteinExistence type="inferred from homology"/>
<comment type="catalytic activity">
    <reaction evidence="9 11">
        <text>tRNA(Tyr) + L-tyrosine + ATP = L-tyrosyl-tRNA(Tyr) + AMP + diphosphate + H(+)</text>
        <dbReference type="Rhea" id="RHEA:10220"/>
        <dbReference type="Rhea" id="RHEA-COMP:9706"/>
        <dbReference type="Rhea" id="RHEA-COMP:9707"/>
        <dbReference type="ChEBI" id="CHEBI:15378"/>
        <dbReference type="ChEBI" id="CHEBI:30616"/>
        <dbReference type="ChEBI" id="CHEBI:33019"/>
        <dbReference type="ChEBI" id="CHEBI:58315"/>
        <dbReference type="ChEBI" id="CHEBI:78442"/>
        <dbReference type="ChEBI" id="CHEBI:78536"/>
        <dbReference type="ChEBI" id="CHEBI:456215"/>
        <dbReference type="EC" id="6.1.1.1"/>
    </reaction>
</comment>
<comment type="similarity">
    <text evidence="10 11">Belongs to the class-I aminoacyl-tRNA synthetase family. TyrS type 1 subfamily.</text>
</comment>
<feature type="domain" description="Tyrosine--tRNA ligase SYY-like C-terminal" evidence="13">
    <location>
        <begin position="353"/>
        <end position="429"/>
    </location>
</feature>
<evidence type="ECO:0000313" key="15">
    <source>
        <dbReference type="Proteomes" id="UP000198420"/>
    </source>
</evidence>
<accession>A0A239FV27</accession>
<evidence type="ECO:0000256" key="2">
    <source>
        <dbReference type="ARBA" id="ARBA00022490"/>
    </source>
</evidence>
<dbReference type="EC" id="6.1.1.1" evidence="11"/>
<keyword evidence="4 11" id="KW-0547">Nucleotide-binding</keyword>
<dbReference type="GO" id="GO:0006437">
    <property type="term" value="P:tyrosyl-tRNA aminoacylation"/>
    <property type="evidence" value="ECO:0007669"/>
    <property type="project" value="UniProtKB-UniRule"/>
</dbReference>
<dbReference type="PROSITE" id="PS00178">
    <property type="entry name" value="AA_TRNA_LIGASE_I"/>
    <property type="match status" value="1"/>
</dbReference>
<dbReference type="Gene3D" id="3.10.290.10">
    <property type="entry name" value="RNA-binding S4 domain"/>
    <property type="match status" value="1"/>
</dbReference>
<dbReference type="HAMAP" id="MF_02006">
    <property type="entry name" value="Tyr_tRNA_synth_type1"/>
    <property type="match status" value="1"/>
</dbReference>
<keyword evidence="7 11" id="KW-0648">Protein biosynthesis</keyword>
<keyword evidence="8 11" id="KW-0030">Aminoacyl-tRNA synthetase</keyword>